<dbReference type="NCBIfam" id="TIGR04200">
    <property type="entry name" value="targ_of_XrtJ"/>
    <property type="match status" value="1"/>
</dbReference>
<name>G8NY95_GRAMM</name>
<dbReference type="Proteomes" id="UP000007113">
    <property type="component" value="Chromosome"/>
</dbReference>
<dbReference type="HOGENOM" id="CLU_2879566_0_0_0"/>
<dbReference type="STRING" id="682795.AciX8_2452"/>
<sequence precursor="true">MNAIQFRFLAALSLLLAATSAYAQGGCSDSPEAPTYVLMLVGSVGMFYGSSVLMKLVRRKRSC</sequence>
<feature type="signal peptide" evidence="2">
    <location>
        <begin position="1"/>
        <end position="23"/>
    </location>
</feature>
<evidence type="ECO:0000313" key="4">
    <source>
        <dbReference type="Proteomes" id="UP000007113"/>
    </source>
</evidence>
<keyword evidence="4" id="KW-1185">Reference proteome</keyword>
<dbReference type="RefSeq" id="WP_014265647.1">
    <property type="nucleotide sequence ID" value="NC_016631.1"/>
</dbReference>
<keyword evidence="1" id="KW-1133">Transmembrane helix</keyword>
<protein>
    <submittedName>
        <fullName evidence="3">Uncharacterized protein</fullName>
    </submittedName>
</protein>
<dbReference type="OrthoDB" id="123511at2"/>
<dbReference type="InterPro" id="IPR026477">
    <property type="entry name" value="Targ_of_XrtJ"/>
</dbReference>
<dbReference type="EMBL" id="CP003130">
    <property type="protein sequence ID" value="AEU36769.1"/>
    <property type="molecule type" value="Genomic_DNA"/>
</dbReference>
<dbReference type="AlphaFoldDB" id="G8NY95"/>
<organism evidence="3 4">
    <name type="scientific">Granulicella mallensis (strain ATCC BAA-1857 / DSM 23137 / MP5ACTX8)</name>
    <dbReference type="NCBI Taxonomy" id="682795"/>
    <lineage>
        <taxon>Bacteria</taxon>
        <taxon>Pseudomonadati</taxon>
        <taxon>Acidobacteriota</taxon>
        <taxon>Terriglobia</taxon>
        <taxon>Terriglobales</taxon>
        <taxon>Acidobacteriaceae</taxon>
        <taxon>Granulicella</taxon>
    </lineage>
</organism>
<keyword evidence="1" id="KW-0472">Membrane</keyword>
<reference evidence="3 4" key="1">
    <citation type="submission" date="2011-11" db="EMBL/GenBank/DDBJ databases">
        <title>Complete sequence of Granulicella mallensis MP5ACTX8.</title>
        <authorList>
            <consortium name="US DOE Joint Genome Institute"/>
            <person name="Lucas S."/>
            <person name="Copeland A."/>
            <person name="Lapidus A."/>
            <person name="Cheng J.-F."/>
            <person name="Goodwin L."/>
            <person name="Pitluck S."/>
            <person name="Peters L."/>
            <person name="Lu M."/>
            <person name="Detter J.C."/>
            <person name="Han C."/>
            <person name="Tapia R."/>
            <person name="Land M."/>
            <person name="Hauser L."/>
            <person name="Kyrpides N."/>
            <person name="Ivanova N."/>
            <person name="Mikhailova N."/>
            <person name="Pagani I."/>
            <person name="Rawat S."/>
            <person name="Mannisto M."/>
            <person name="Haggblom M."/>
            <person name="Woyke T."/>
        </authorList>
    </citation>
    <scope>NUCLEOTIDE SEQUENCE [LARGE SCALE GENOMIC DNA]</scope>
    <source>
        <strain evidence="4">ATCC BAA-1857 / DSM 23137 / MP5ACTX8</strain>
    </source>
</reference>
<evidence type="ECO:0000313" key="3">
    <source>
        <dbReference type="EMBL" id="AEU36769.1"/>
    </source>
</evidence>
<proteinExistence type="predicted"/>
<gene>
    <name evidence="3" type="ordered locus">AciX8_2452</name>
</gene>
<accession>G8NY95</accession>
<dbReference type="KEGG" id="gma:AciX8_2452"/>
<keyword evidence="1" id="KW-0812">Transmembrane</keyword>
<keyword evidence="2" id="KW-0732">Signal</keyword>
<feature type="transmembrane region" description="Helical" evidence="1">
    <location>
        <begin position="33"/>
        <end position="57"/>
    </location>
</feature>
<feature type="chain" id="PRO_5003513237" evidence="2">
    <location>
        <begin position="24"/>
        <end position="63"/>
    </location>
</feature>
<evidence type="ECO:0000256" key="1">
    <source>
        <dbReference type="SAM" id="Phobius"/>
    </source>
</evidence>
<evidence type="ECO:0000256" key="2">
    <source>
        <dbReference type="SAM" id="SignalP"/>
    </source>
</evidence>